<protein>
    <submittedName>
        <fullName evidence="2">Uncharacterized protein</fullName>
    </submittedName>
</protein>
<feature type="compositionally biased region" description="Pro residues" evidence="1">
    <location>
        <begin position="1"/>
        <end position="11"/>
    </location>
</feature>
<proteinExistence type="predicted"/>
<reference evidence="2 3" key="1">
    <citation type="submission" date="2020-07" db="EMBL/GenBank/DDBJ databases">
        <title>Sequencing the genomes of 1000 actinobacteria strains.</title>
        <authorList>
            <person name="Klenk H.-P."/>
        </authorList>
    </citation>
    <scope>NUCLEOTIDE SEQUENCE [LARGE SCALE GENOMIC DNA]</scope>
    <source>
        <strain evidence="2 3">DSM 103164</strain>
    </source>
</reference>
<dbReference type="AlphaFoldDB" id="A0A7Z0IJU0"/>
<evidence type="ECO:0000313" key="2">
    <source>
        <dbReference type="EMBL" id="NYI69801.1"/>
    </source>
</evidence>
<gene>
    <name evidence="2" type="ORF">GGQ54_000361</name>
</gene>
<name>A0A7Z0IJU0_9ACTN</name>
<comment type="caution">
    <text evidence="2">The sequence shown here is derived from an EMBL/GenBank/DDBJ whole genome shotgun (WGS) entry which is preliminary data.</text>
</comment>
<sequence>MNPTVPNPAPPKPERALAAAVPRRLTDGASA</sequence>
<organism evidence="2 3">
    <name type="scientific">Naumannella cuiyingiana</name>
    <dbReference type="NCBI Taxonomy" id="1347891"/>
    <lineage>
        <taxon>Bacteria</taxon>
        <taxon>Bacillati</taxon>
        <taxon>Actinomycetota</taxon>
        <taxon>Actinomycetes</taxon>
        <taxon>Propionibacteriales</taxon>
        <taxon>Propionibacteriaceae</taxon>
        <taxon>Naumannella</taxon>
    </lineage>
</organism>
<feature type="region of interest" description="Disordered" evidence="1">
    <location>
        <begin position="1"/>
        <end position="31"/>
    </location>
</feature>
<evidence type="ECO:0000256" key="1">
    <source>
        <dbReference type="SAM" id="MobiDB-lite"/>
    </source>
</evidence>
<evidence type="ECO:0000313" key="3">
    <source>
        <dbReference type="Proteomes" id="UP000527616"/>
    </source>
</evidence>
<dbReference type="Proteomes" id="UP000527616">
    <property type="component" value="Unassembled WGS sequence"/>
</dbReference>
<accession>A0A7Z0IJU0</accession>
<keyword evidence="3" id="KW-1185">Reference proteome</keyword>
<dbReference type="EMBL" id="JACBZS010000001">
    <property type="protein sequence ID" value="NYI69801.1"/>
    <property type="molecule type" value="Genomic_DNA"/>
</dbReference>